<evidence type="ECO:0000256" key="2">
    <source>
        <dbReference type="ARBA" id="ARBA00002204"/>
    </source>
</evidence>
<comment type="pathway">
    <text evidence="11">Amino-acid degradation; L-tryptophan degradation via kynurenine pathway; L-kynurenine from L-tryptophan: step 2/2.</text>
</comment>
<comment type="function">
    <text evidence="2">Catalyzes the hydrolysis of N-formyl-L-kynurenine to L-kynurenine, the second step in the kynurenine pathway of tryptophan degradation.</text>
</comment>
<reference evidence="13" key="1">
    <citation type="submission" date="2018-02" db="EMBL/GenBank/DDBJ databases">
        <authorList>
            <person name="Holder M.E."/>
            <person name="Ajami N.J."/>
            <person name="Petrosino J.F."/>
        </authorList>
    </citation>
    <scope>NUCLEOTIDE SEQUENCE [LARGE SCALE GENOMIC DNA]</scope>
    <source>
        <strain evidence="13">CCUG 47711</strain>
    </source>
</reference>
<evidence type="ECO:0000256" key="3">
    <source>
        <dbReference type="ARBA" id="ARBA00011738"/>
    </source>
</evidence>
<keyword evidence="7" id="KW-0378">Hydrolase</keyword>
<evidence type="ECO:0000256" key="8">
    <source>
        <dbReference type="ARBA" id="ARBA00022833"/>
    </source>
</evidence>
<name>A0A2S0KLT4_9FIRM</name>
<evidence type="ECO:0000256" key="6">
    <source>
        <dbReference type="ARBA" id="ARBA00022723"/>
    </source>
</evidence>
<evidence type="ECO:0000256" key="4">
    <source>
        <dbReference type="ARBA" id="ARBA00012930"/>
    </source>
</evidence>
<evidence type="ECO:0000256" key="1">
    <source>
        <dbReference type="ARBA" id="ARBA00001947"/>
    </source>
</evidence>
<keyword evidence="8" id="KW-0862">Zinc</keyword>
<dbReference type="RefSeq" id="WP_106011979.1">
    <property type="nucleotide sequence ID" value="NZ_CP027226.1"/>
</dbReference>
<evidence type="ECO:0000313" key="12">
    <source>
        <dbReference type="EMBL" id="AVM41993.1"/>
    </source>
</evidence>
<dbReference type="Pfam" id="PF04199">
    <property type="entry name" value="Cyclase"/>
    <property type="match status" value="1"/>
</dbReference>
<dbReference type="Gene3D" id="3.50.30.50">
    <property type="entry name" value="Putative cyclase"/>
    <property type="match status" value="1"/>
</dbReference>
<evidence type="ECO:0000256" key="10">
    <source>
        <dbReference type="ARBA" id="ARBA00048496"/>
    </source>
</evidence>
<dbReference type="EMBL" id="CP027226">
    <property type="protein sequence ID" value="AVM41993.1"/>
    <property type="molecule type" value="Genomic_DNA"/>
</dbReference>
<organism evidence="12 13">
    <name type="scientific">Fastidiosipila sanguinis</name>
    <dbReference type="NCBI Taxonomy" id="236753"/>
    <lineage>
        <taxon>Bacteria</taxon>
        <taxon>Bacillati</taxon>
        <taxon>Bacillota</taxon>
        <taxon>Clostridia</taxon>
        <taxon>Eubacteriales</taxon>
        <taxon>Oscillospiraceae</taxon>
        <taxon>Fastidiosipila</taxon>
    </lineage>
</organism>
<dbReference type="OrthoDB" id="9796085at2"/>
<keyword evidence="6" id="KW-0479">Metal-binding</keyword>
<proteinExistence type="predicted"/>
<dbReference type="SUPFAM" id="SSF102198">
    <property type="entry name" value="Putative cyclase"/>
    <property type="match status" value="1"/>
</dbReference>
<comment type="subunit">
    <text evidence="3">Homodimer.</text>
</comment>
<evidence type="ECO:0000313" key="13">
    <source>
        <dbReference type="Proteomes" id="UP000237947"/>
    </source>
</evidence>
<evidence type="ECO:0000256" key="9">
    <source>
        <dbReference type="ARBA" id="ARBA00023079"/>
    </source>
</evidence>
<gene>
    <name evidence="12" type="ORF">C5Q98_01535</name>
</gene>
<dbReference type="GO" id="GO:0046872">
    <property type="term" value="F:metal ion binding"/>
    <property type="evidence" value="ECO:0007669"/>
    <property type="project" value="UniProtKB-KW"/>
</dbReference>
<evidence type="ECO:0000256" key="7">
    <source>
        <dbReference type="ARBA" id="ARBA00022801"/>
    </source>
</evidence>
<sequence>MIYDISRTIEPEMSVYKNRFNKKPRFTWVSFYADKGVRESELLMNLHTGTHIDAPIHMLENGESVDTLAWDLFVGHARVFDLTDLDRKIEADDLRKYNLKEGEIILCKTKNSLTDEFSFDFICFAPSAAEYMAESKIKAVALDAMSLESNDPEHPVHQILLGNGIGCMEDVRLAEVPEGEYNMLSLPLRISGYDAGPSRALLFTKDEALF</sequence>
<dbReference type="FunFam" id="3.50.30.50:FF:000001">
    <property type="entry name" value="Kynurenine formamidase"/>
    <property type="match status" value="1"/>
</dbReference>
<comment type="cofactor">
    <cofactor evidence="1">
        <name>Zn(2+)</name>
        <dbReference type="ChEBI" id="CHEBI:29105"/>
    </cofactor>
</comment>
<keyword evidence="13" id="KW-1185">Reference proteome</keyword>
<dbReference type="PANTHER" id="PTHR31118:SF12">
    <property type="entry name" value="CYCLASE-LIKE PROTEIN 2"/>
    <property type="match status" value="1"/>
</dbReference>
<keyword evidence="9" id="KW-0823">Tryptophan catabolism</keyword>
<dbReference type="GO" id="GO:0019441">
    <property type="term" value="P:L-tryptophan catabolic process to kynurenine"/>
    <property type="evidence" value="ECO:0007669"/>
    <property type="project" value="InterPro"/>
</dbReference>
<comment type="catalytic activity">
    <reaction evidence="10">
        <text>N-formyl-L-kynurenine + H2O = L-kynurenine + formate + H(+)</text>
        <dbReference type="Rhea" id="RHEA:13009"/>
        <dbReference type="ChEBI" id="CHEBI:15377"/>
        <dbReference type="ChEBI" id="CHEBI:15378"/>
        <dbReference type="ChEBI" id="CHEBI:15740"/>
        <dbReference type="ChEBI" id="CHEBI:57959"/>
        <dbReference type="ChEBI" id="CHEBI:58629"/>
        <dbReference type="EC" id="3.5.1.9"/>
    </reaction>
</comment>
<dbReference type="EC" id="3.5.1.9" evidence="4"/>
<accession>A0A2S0KLT4</accession>
<protein>
    <recommendedName>
        <fullName evidence="5">Kynurenine formamidase</fullName>
        <ecNumber evidence="4">3.5.1.9</ecNumber>
    </recommendedName>
</protein>
<evidence type="ECO:0000256" key="5">
    <source>
        <dbReference type="ARBA" id="ARBA00014889"/>
    </source>
</evidence>
<dbReference type="InterPro" id="IPR007325">
    <property type="entry name" value="KFase/CYL"/>
</dbReference>
<dbReference type="PANTHER" id="PTHR31118">
    <property type="entry name" value="CYCLASE-LIKE PROTEIN 2"/>
    <property type="match status" value="1"/>
</dbReference>
<dbReference type="InterPro" id="IPR037175">
    <property type="entry name" value="KFase_sf"/>
</dbReference>
<evidence type="ECO:0000256" key="11">
    <source>
        <dbReference type="ARBA" id="ARBA00060547"/>
    </source>
</evidence>
<dbReference type="KEGG" id="fsa:C5Q98_01535"/>
<dbReference type="GO" id="GO:0004061">
    <property type="term" value="F:arylformamidase activity"/>
    <property type="evidence" value="ECO:0007669"/>
    <property type="project" value="UniProtKB-EC"/>
</dbReference>
<dbReference type="AlphaFoldDB" id="A0A2S0KLT4"/>
<dbReference type="Proteomes" id="UP000237947">
    <property type="component" value="Chromosome"/>
</dbReference>